<gene>
    <name evidence="6" type="ORF">L7E55_11815</name>
</gene>
<organism evidence="6 7">
    <name type="scientific">Pelotomaculum isophthalicicum JI</name>
    <dbReference type="NCBI Taxonomy" id="947010"/>
    <lineage>
        <taxon>Bacteria</taxon>
        <taxon>Bacillati</taxon>
        <taxon>Bacillota</taxon>
        <taxon>Clostridia</taxon>
        <taxon>Eubacteriales</taxon>
        <taxon>Desulfotomaculaceae</taxon>
        <taxon>Pelotomaculum</taxon>
    </lineage>
</organism>
<dbReference type="GO" id="GO:0016887">
    <property type="term" value="F:ATP hydrolysis activity"/>
    <property type="evidence" value="ECO:0007669"/>
    <property type="project" value="InterPro"/>
</dbReference>
<evidence type="ECO:0000256" key="2">
    <source>
        <dbReference type="ARBA" id="ARBA00022448"/>
    </source>
</evidence>
<dbReference type="PANTHER" id="PTHR43117">
    <property type="entry name" value="OSMOPROTECTANT IMPORT ATP-BINDING PROTEIN OSMV"/>
    <property type="match status" value="1"/>
</dbReference>
<keyword evidence="3" id="KW-0547">Nucleotide-binding</keyword>
<proteinExistence type="inferred from homology"/>
<dbReference type="Gene3D" id="3.40.50.300">
    <property type="entry name" value="P-loop containing nucleotide triphosphate hydrolases"/>
    <property type="match status" value="1"/>
</dbReference>
<comment type="similarity">
    <text evidence="1">Belongs to the ABC transporter superfamily.</text>
</comment>
<dbReference type="PROSITE" id="PS50893">
    <property type="entry name" value="ABC_TRANSPORTER_2"/>
    <property type="match status" value="1"/>
</dbReference>
<evidence type="ECO:0000313" key="6">
    <source>
        <dbReference type="EMBL" id="MDF9409039.1"/>
    </source>
</evidence>
<sequence>MINTITILPGLDKRGGKESYQYLTLTAGETVSIVGPTGSGKTAFISDIELLAQGDTSTGRCILINGKTPSDEIRYNPAMKPIAMITQNTKCFTDLSTVEFLKIHARARKISDDRVIMETIDLANKFTGEKIDRETRVTVLSGGQTRSLLIADAILIGAAPIILLDEIENAGIFKQEVIDIIKNTSKIIIFVTHDPVIALLSKKRIIMENGAVKKVLSQNEFETKAAANLLELDKQVGFIREKLRAGDEITKDLINVSFA</sequence>
<feature type="domain" description="ABC transporter" evidence="5">
    <location>
        <begin position="2"/>
        <end position="234"/>
    </location>
</feature>
<dbReference type="InterPro" id="IPR003439">
    <property type="entry name" value="ABC_transporter-like_ATP-bd"/>
</dbReference>
<dbReference type="Pfam" id="PF00005">
    <property type="entry name" value="ABC_tran"/>
    <property type="match status" value="1"/>
</dbReference>
<evidence type="ECO:0000256" key="1">
    <source>
        <dbReference type="ARBA" id="ARBA00005417"/>
    </source>
</evidence>
<evidence type="ECO:0000313" key="7">
    <source>
        <dbReference type="Proteomes" id="UP001154312"/>
    </source>
</evidence>
<keyword evidence="2" id="KW-0813">Transport</keyword>
<dbReference type="InterPro" id="IPR003593">
    <property type="entry name" value="AAA+_ATPase"/>
</dbReference>
<keyword evidence="4 6" id="KW-0067">ATP-binding</keyword>
<evidence type="ECO:0000256" key="4">
    <source>
        <dbReference type="ARBA" id="ARBA00022840"/>
    </source>
</evidence>
<comment type="caution">
    <text evidence="6">The sequence shown here is derived from an EMBL/GenBank/DDBJ whole genome shotgun (WGS) entry which is preliminary data.</text>
</comment>
<dbReference type="InterPro" id="IPR027417">
    <property type="entry name" value="P-loop_NTPase"/>
</dbReference>
<dbReference type="GO" id="GO:0005524">
    <property type="term" value="F:ATP binding"/>
    <property type="evidence" value="ECO:0007669"/>
    <property type="project" value="UniProtKB-KW"/>
</dbReference>
<dbReference type="SMART" id="SM00382">
    <property type="entry name" value="AAA"/>
    <property type="match status" value="1"/>
</dbReference>
<protein>
    <submittedName>
        <fullName evidence="6">ATP-binding cassette domain-containing protein</fullName>
    </submittedName>
</protein>
<keyword evidence="7" id="KW-1185">Reference proteome</keyword>
<dbReference type="Proteomes" id="UP001154312">
    <property type="component" value="Unassembled WGS sequence"/>
</dbReference>
<name>A0A9X4JTN3_9FIRM</name>
<accession>A0A9X4JTN3</accession>
<dbReference type="AlphaFoldDB" id="A0A9X4JTN3"/>
<dbReference type="PANTHER" id="PTHR43117:SF4">
    <property type="entry name" value="OSMOPROTECTANT IMPORT ATP-BINDING PROTEIN OSMV"/>
    <property type="match status" value="1"/>
</dbReference>
<evidence type="ECO:0000256" key="3">
    <source>
        <dbReference type="ARBA" id="ARBA00022741"/>
    </source>
</evidence>
<dbReference type="SUPFAM" id="SSF52540">
    <property type="entry name" value="P-loop containing nucleoside triphosphate hydrolases"/>
    <property type="match status" value="1"/>
</dbReference>
<dbReference type="EMBL" id="JAKOAV010000022">
    <property type="protein sequence ID" value="MDF9409039.1"/>
    <property type="molecule type" value="Genomic_DNA"/>
</dbReference>
<evidence type="ECO:0000259" key="5">
    <source>
        <dbReference type="PROSITE" id="PS50893"/>
    </source>
</evidence>
<reference evidence="6" key="1">
    <citation type="submission" date="2022-02" db="EMBL/GenBank/DDBJ databases">
        <authorList>
            <person name="Leng L."/>
        </authorList>
    </citation>
    <scope>NUCLEOTIDE SEQUENCE</scope>
    <source>
        <strain evidence="6">JI</strain>
    </source>
</reference>
<dbReference type="RefSeq" id="WP_277444451.1">
    <property type="nucleotide sequence ID" value="NZ_JAKOAV010000022.1"/>
</dbReference>